<feature type="compositionally biased region" description="Basic residues" evidence="1">
    <location>
        <begin position="181"/>
        <end position="191"/>
    </location>
</feature>
<dbReference type="OrthoDB" id="1699974at2759"/>
<evidence type="ECO:0000313" key="3">
    <source>
        <dbReference type="Proteomes" id="UP000593576"/>
    </source>
</evidence>
<dbReference type="PANTHER" id="PTHR22930">
    <property type="match status" value="1"/>
</dbReference>
<evidence type="ECO:0000256" key="1">
    <source>
        <dbReference type="SAM" id="MobiDB-lite"/>
    </source>
</evidence>
<organism evidence="2 3">
    <name type="scientific">Gossypium schwendimanii</name>
    <name type="common">Cotton</name>
    <dbReference type="NCBI Taxonomy" id="34291"/>
    <lineage>
        <taxon>Eukaryota</taxon>
        <taxon>Viridiplantae</taxon>
        <taxon>Streptophyta</taxon>
        <taxon>Embryophyta</taxon>
        <taxon>Tracheophyta</taxon>
        <taxon>Spermatophyta</taxon>
        <taxon>Magnoliopsida</taxon>
        <taxon>eudicotyledons</taxon>
        <taxon>Gunneridae</taxon>
        <taxon>Pentapetalae</taxon>
        <taxon>rosids</taxon>
        <taxon>malvids</taxon>
        <taxon>Malvales</taxon>
        <taxon>Malvaceae</taxon>
        <taxon>Malvoideae</taxon>
        <taxon>Gossypium</taxon>
    </lineage>
</organism>
<dbReference type="Proteomes" id="UP000593576">
    <property type="component" value="Unassembled WGS sequence"/>
</dbReference>
<feature type="compositionally biased region" description="Polar residues" evidence="1">
    <location>
        <begin position="164"/>
        <end position="180"/>
    </location>
</feature>
<feature type="non-terminal residue" evidence="2">
    <location>
        <position position="191"/>
    </location>
</feature>
<reference evidence="2 3" key="1">
    <citation type="journal article" date="2019" name="Genome Biol. Evol.">
        <title>Insights into the evolution of the New World diploid cottons (Gossypium, subgenus Houzingenia) based on genome sequencing.</title>
        <authorList>
            <person name="Grover C.E."/>
            <person name="Arick M.A. 2nd"/>
            <person name="Thrash A."/>
            <person name="Conover J.L."/>
            <person name="Sanders W.S."/>
            <person name="Peterson D.G."/>
            <person name="Frelichowski J.E."/>
            <person name="Scheffler J.A."/>
            <person name="Scheffler B.E."/>
            <person name="Wendel J.F."/>
        </authorList>
    </citation>
    <scope>NUCLEOTIDE SEQUENCE [LARGE SCALE GENOMIC DNA]</scope>
    <source>
        <strain evidence="2">1</strain>
        <tissue evidence="2">Leaf</tissue>
    </source>
</reference>
<accession>A0A7J9LQ83</accession>
<evidence type="ECO:0008006" key="4">
    <source>
        <dbReference type="Google" id="ProtNLM"/>
    </source>
</evidence>
<evidence type="ECO:0000313" key="2">
    <source>
        <dbReference type="EMBL" id="MBA0860479.1"/>
    </source>
</evidence>
<name>A0A7J9LQ83_GOSSC</name>
<proteinExistence type="predicted"/>
<feature type="region of interest" description="Disordered" evidence="1">
    <location>
        <begin position="142"/>
        <end position="191"/>
    </location>
</feature>
<dbReference type="EMBL" id="JABFAF010000007">
    <property type="protein sequence ID" value="MBA0860479.1"/>
    <property type="molecule type" value="Genomic_DNA"/>
</dbReference>
<dbReference type="PANTHER" id="PTHR22930:SF293">
    <property type="entry name" value="PROTEIN ALP1-LIKE"/>
    <property type="match status" value="1"/>
</dbReference>
<sequence>MHFVYVLPSSEGSVAEGWVLRDSISRRHGLKFPYGRYYPVDAGYTGCEGFLTPFRGQRYHLNEWRQGYQPSTPEEFFNMKHASTHNAIIYDMLSGKDNSSFGWDEYRQMVVAEDAAATGKDAQTVANIVEEIDAEDVATTNNLEEGNNYRGCEDDVSLDEMDVSATQSQSKKPNQDGSTSSKKKQKRFLME</sequence>
<protein>
    <recommendedName>
        <fullName evidence="4">DDE Tnp4 domain-containing protein</fullName>
    </recommendedName>
</protein>
<keyword evidence="3" id="KW-1185">Reference proteome</keyword>
<dbReference type="InterPro" id="IPR045249">
    <property type="entry name" value="HARBI1-like"/>
</dbReference>
<gene>
    <name evidence="2" type="ORF">Goshw_018016</name>
</gene>
<comment type="caution">
    <text evidence="2">The sequence shown here is derived from an EMBL/GenBank/DDBJ whole genome shotgun (WGS) entry which is preliminary data.</text>
</comment>
<dbReference type="AlphaFoldDB" id="A0A7J9LQ83"/>